<keyword evidence="2" id="KW-0472">Membrane</keyword>
<dbReference type="OrthoDB" id="2514702at2"/>
<dbReference type="PANTHER" id="PTHR34220">
    <property type="entry name" value="SENSOR HISTIDINE KINASE YPDA"/>
    <property type="match status" value="1"/>
</dbReference>
<evidence type="ECO:0000313" key="5">
    <source>
        <dbReference type="EMBL" id="PSJ40519.1"/>
    </source>
</evidence>
<dbReference type="InterPro" id="IPR036890">
    <property type="entry name" value="HATPase_C_sf"/>
</dbReference>
<name>A0A2P7QRE5_9SPHN</name>
<dbReference type="Pfam" id="PF02518">
    <property type="entry name" value="HATPase_c"/>
    <property type="match status" value="1"/>
</dbReference>
<keyword evidence="6" id="KW-1185">Reference proteome</keyword>
<dbReference type="AlphaFoldDB" id="A0A2P7QRE5"/>
<evidence type="ECO:0000259" key="3">
    <source>
        <dbReference type="Pfam" id="PF02518"/>
    </source>
</evidence>
<feature type="transmembrane region" description="Helical" evidence="2">
    <location>
        <begin position="72"/>
        <end position="95"/>
    </location>
</feature>
<reference evidence="5 6" key="1">
    <citation type="submission" date="2018-03" db="EMBL/GenBank/DDBJ databases">
        <title>The draft genome of Sphingosinicella sp. GL-C-18.</title>
        <authorList>
            <person name="Liu L."/>
            <person name="Li L."/>
            <person name="Liang L."/>
            <person name="Zhang X."/>
            <person name="Wang T."/>
        </authorList>
    </citation>
    <scope>NUCLEOTIDE SEQUENCE [LARGE SCALE GENOMIC DNA]</scope>
    <source>
        <strain evidence="5 6">GL-C-18</strain>
    </source>
</reference>
<organism evidence="5 6">
    <name type="scientific">Allosphingosinicella deserti</name>
    <dbReference type="NCBI Taxonomy" id="2116704"/>
    <lineage>
        <taxon>Bacteria</taxon>
        <taxon>Pseudomonadati</taxon>
        <taxon>Pseudomonadota</taxon>
        <taxon>Alphaproteobacteria</taxon>
        <taxon>Sphingomonadales</taxon>
        <taxon>Sphingomonadaceae</taxon>
        <taxon>Allosphingosinicella</taxon>
    </lineage>
</organism>
<feature type="transmembrane region" description="Helical" evidence="2">
    <location>
        <begin position="115"/>
        <end position="139"/>
    </location>
</feature>
<feature type="transmembrane region" description="Helical" evidence="2">
    <location>
        <begin position="12"/>
        <end position="33"/>
    </location>
</feature>
<evidence type="ECO:0000256" key="2">
    <source>
        <dbReference type="SAM" id="Phobius"/>
    </source>
</evidence>
<gene>
    <name evidence="5" type="ORF">C7I55_09305</name>
</gene>
<feature type="transmembrane region" description="Helical" evidence="2">
    <location>
        <begin position="39"/>
        <end position="60"/>
    </location>
</feature>
<dbReference type="PANTHER" id="PTHR34220:SF7">
    <property type="entry name" value="SENSOR HISTIDINE KINASE YPDA"/>
    <property type="match status" value="1"/>
</dbReference>
<feature type="region of interest" description="Disordered" evidence="1">
    <location>
        <begin position="295"/>
        <end position="329"/>
    </location>
</feature>
<accession>A0A2P7QRE5</accession>
<dbReference type="RefSeq" id="WP_106512671.1">
    <property type="nucleotide sequence ID" value="NZ_PXYI01000003.1"/>
</dbReference>
<proteinExistence type="predicted"/>
<dbReference type="GO" id="GO:0000155">
    <property type="term" value="F:phosphorelay sensor kinase activity"/>
    <property type="evidence" value="ECO:0007669"/>
    <property type="project" value="InterPro"/>
</dbReference>
<dbReference type="InterPro" id="IPR050640">
    <property type="entry name" value="Bact_2-comp_sensor_kinase"/>
</dbReference>
<feature type="domain" description="Histidine kinase/HSP90-like ATPase" evidence="3">
    <location>
        <begin position="261"/>
        <end position="364"/>
    </location>
</feature>
<dbReference type="EMBL" id="PXYI01000003">
    <property type="protein sequence ID" value="PSJ40519.1"/>
    <property type="molecule type" value="Genomic_DNA"/>
</dbReference>
<dbReference type="Proteomes" id="UP000241167">
    <property type="component" value="Unassembled WGS sequence"/>
</dbReference>
<keyword evidence="2" id="KW-0812">Transmembrane</keyword>
<dbReference type="InterPro" id="IPR003594">
    <property type="entry name" value="HATPase_dom"/>
</dbReference>
<comment type="caution">
    <text evidence="5">The sequence shown here is derived from an EMBL/GenBank/DDBJ whole genome shotgun (WGS) entry which is preliminary data.</text>
</comment>
<dbReference type="Gene3D" id="3.30.565.10">
    <property type="entry name" value="Histidine kinase-like ATPase, C-terminal domain"/>
    <property type="match status" value="1"/>
</dbReference>
<evidence type="ECO:0000259" key="4">
    <source>
        <dbReference type="Pfam" id="PF06580"/>
    </source>
</evidence>
<dbReference type="SUPFAM" id="SSF55874">
    <property type="entry name" value="ATPase domain of HSP90 chaperone/DNA topoisomerase II/histidine kinase"/>
    <property type="match status" value="1"/>
</dbReference>
<dbReference type="GO" id="GO:0016020">
    <property type="term" value="C:membrane"/>
    <property type="evidence" value="ECO:0007669"/>
    <property type="project" value="InterPro"/>
</dbReference>
<sequence>MTRAHSLGGQAARLTLGVWLFTAILFVMPSLIATGHMPAFAAGYVAIDIVMGIGLSVLLYRVAARLQESREFARIAGVFAAVCAAAFVFSLFDSWLGGEVVRLFMKGHRVPEEVLHMTVSNFISFSWLFGLLGTIYVILQTNQAVRERDLQLAEARSLAQTAQLTALRLQLNPHFLFNTLNAISSLIVTGRNRDGEKMLSRLCDFLRTALMSDGRGSVSIGEELDMLQTYLEIESIRFGDRLTVEFVCPDALLDLPIPNFILQPLVENALKHAVAPTSKPVIIRVAARQEGSDLLLSVTDNGGPPRKTPANGPSGETGTGPSTSLGTGVGLANTRRRLEVLYGARGRLETMVHDEGFLAIVRLPINATPKLELVA</sequence>
<dbReference type="Pfam" id="PF06580">
    <property type="entry name" value="His_kinase"/>
    <property type="match status" value="1"/>
</dbReference>
<protein>
    <submittedName>
        <fullName evidence="5">Uncharacterized protein</fullName>
    </submittedName>
</protein>
<feature type="domain" description="Signal transduction histidine kinase internal region" evidence="4">
    <location>
        <begin position="162"/>
        <end position="242"/>
    </location>
</feature>
<keyword evidence="2" id="KW-1133">Transmembrane helix</keyword>
<feature type="compositionally biased region" description="Low complexity" evidence="1">
    <location>
        <begin position="312"/>
        <end position="326"/>
    </location>
</feature>
<dbReference type="InterPro" id="IPR010559">
    <property type="entry name" value="Sig_transdc_His_kin_internal"/>
</dbReference>
<evidence type="ECO:0000313" key="6">
    <source>
        <dbReference type="Proteomes" id="UP000241167"/>
    </source>
</evidence>
<evidence type="ECO:0000256" key="1">
    <source>
        <dbReference type="SAM" id="MobiDB-lite"/>
    </source>
</evidence>